<dbReference type="EMBL" id="QOGZ01000100">
    <property type="protein sequence ID" value="RDA29082.1"/>
    <property type="molecule type" value="Genomic_DNA"/>
</dbReference>
<protein>
    <submittedName>
        <fullName evidence="1">Uncharacterized protein</fullName>
    </submittedName>
</protein>
<dbReference type="AlphaFoldDB" id="A0A369FJB9"/>
<sequence>MENNKLSLAEVSECMNSAITYNNSAIEIANLWFQLLSNNEKDESTARLIFAISELLDISTRKINKALEKIHELKHHTNGI</sequence>
<proteinExistence type="predicted"/>
<name>A0A369FJB9_ECOLX</name>
<organism evidence="1 2">
    <name type="scientific">Escherichia coli</name>
    <dbReference type="NCBI Taxonomy" id="562"/>
    <lineage>
        <taxon>Bacteria</taxon>
        <taxon>Pseudomonadati</taxon>
        <taxon>Pseudomonadota</taxon>
        <taxon>Gammaproteobacteria</taxon>
        <taxon>Enterobacterales</taxon>
        <taxon>Enterobacteriaceae</taxon>
        <taxon>Escherichia</taxon>
    </lineage>
</organism>
<comment type="caution">
    <text evidence="1">The sequence shown here is derived from an EMBL/GenBank/DDBJ whole genome shotgun (WGS) entry which is preliminary data.</text>
</comment>
<evidence type="ECO:0000313" key="2">
    <source>
        <dbReference type="Proteomes" id="UP000253687"/>
    </source>
</evidence>
<gene>
    <name evidence="1" type="ORF">DTL43_27365</name>
</gene>
<evidence type="ECO:0000313" key="1">
    <source>
        <dbReference type="EMBL" id="RDA29082.1"/>
    </source>
</evidence>
<reference evidence="1 2" key="1">
    <citation type="submission" date="2018-07" db="EMBL/GenBank/DDBJ databases">
        <title>Whole Genome Sequence Analysis of Avian Pathogenic E. coli - An Australian Perspective.</title>
        <authorList>
            <person name="Cummins M.L."/>
            <person name="Reid C.J."/>
            <person name="Roy Chowdhury P."/>
            <person name="Bushell R."/>
            <person name="Esbert N."/>
            <person name="Tivendale K.A."/>
            <person name="Noormohammadi A.H."/>
            <person name="Islam S."/>
            <person name="Marenda M.S."/>
            <person name="Browning G.F."/>
            <person name="Markham P.F."/>
            <person name="Djordjevic S.P."/>
        </authorList>
    </citation>
    <scope>NUCLEOTIDE SEQUENCE [LARGE SCALE GENOMIC DNA]</scope>
    <source>
        <strain evidence="1 2">AVC211</strain>
    </source>
</reference>
<accession>A0A369FJB9</accession>
<dbReference type="RefSeq" id="WP_089580976.1">
    <property type="nucleotide sequence ID" value="NZ_JAFCYE010000120.1"/>
</dbReference>
<dbReference type="Proteomes" id="UP000253687">
    <property type="component" value="Unassembled WGS sequence"/>
</dbReference>